<keyword evidence="4" id="KW-0547">Nucleotide-binding</keyword>
<evidence type="ECO:0000256" key="8">
    <source>
        <dbReference type="ARBA" id="ARBA00029936"/>
    </source>
</evidence>
<keyword evidence="3" id="KW-0436">Ligase</keyword>
<evidence type="ECO:0000256" key="6">
    <source>
        <dbReference type="ARBA" id="ARBA00022917"/>
    </source>
</evidence>
<evidence type="ECO:0000313" key="11">
    <source>
        <dbReference type="EMBL" id="KAJ8300236.1"/>
    </source>
</evidence>
<dbReference type="InterPro" id="IPR002303">
    <property type="entry name" value="Valyl-tRNA_ligase"/>
</dbReference>
<evidence type="ECO:0000256" key="1">
    <source>
        <dbReference type="ARBA" id="ARBA00005594"/>
    </source>
</evidence>
<reference evidence="11 12" key="1">
    <citation type="submission" date="2022-12" db="EMBL/GenBank/DDBJ databases">
        <title>Chromosome-level genome of Tegillarca granosa.</title>
        <authorList>
            <person name="Kim J."/>
        </authorList>
    </citation>
    <scope>NUCLEOTIDE SEQUENCE [LARGE SCALE GENOMIC DNA]</scope>
    <source>
        <strain evidence="11">Teg-2019</strain>
        <tissue evidence="11">Adductor muscle</tissue>
    </source>
</reference>
<evidence type="ECO:0000256" key="5">
    <source>
        <dbReference type="ARBA" id="ARBA00022840"/>
    </source>
</evidence>
<feature type="region of interest" description="Disordered" evidence="9">
    <location>
        <begin position="1"/>
        <end position="20"/>
    </location>
</feature>
<keyword evidence="5" id="KW-0067">ATP-binding</keyword>
<name>A0ABQ9E8X0_TEGGR</name>
<evidence type="ECO:0000313" key="12">
    <source>
        <dbReference type="Proteomes" id="UP001217089"/>
    </source>
</evidence>
<dbReference type="PANTHER" id="PTHR11946">
    <property type="entry name" value="VALYL-TRNA SYNTHETASES"/>
    <property type="match status" value="1"/>
</dbReference>
<evidence type="ECO:0000259" key="10">
    <source>
        <dbReference type="Pfam" id="PF00133"/>
    </source>
</evidence>
<keyword evidence="7" id="KW-0030">Aminoacyl-tRNA synthetase</keyword>
<dbReference type="EMBL" id="JARBDR010000919">
    <property type="protein sequence ID" value="KAJ8300236.1"/>
    <property type="molecule type" value="Genomic_DNA"/>
</dbReference>
<dbReference type="InterPro" id="IPR014729">
    <property type="entry name" value="Rossmann-like_a/b/a_fold"/>
</dbReference>
<feature type="domain" description="Aminoacyl-tRNA synthetase class Ia" evidence="10">
    <location>
        <begin position="65"/>
        <end position="464"/>
    </location>
</feature>
<dbReference type="SUPFAM" id="SSF50677">
    <property type="entry name" value="ValRS/IleRS/LeuRS editing domain"/>
    <property type="match status" value="1"/>
</dbReference>
<dbReference type="Pfam" id="PF00133">
    <property type="entry name" value="tRNA-synt_1"/>
    <property type="match status" value="1"/>
</dbReference>
<dbReference type="PRINTS" id="PR00986">
    <property type="entry name" value="TRNASYNTHVAL"/>
</dbReference>
<proteinExistence type="inferred from homology"/>
<dbReference type="Proteomes" id="UP001217089">
    <property type="component" value="Unassembled WGS sequence"/>
</dbReference>
<evidence type="ECO:0000256" key="2">
    <source>
        <dbReference type="ARBA" id="ARBA00013169"/>
    </source>
</evidence>
<evidence type="ECO:0000256" key="4">
    <source>
        <dbReference type="ARBA" id="ARBA00022741"/>
    </source>
</evidence>
<dbReference type="Gene3D" id="3.90.740.10">
    <property type="entry name" value="Valyl/Leucyl/Isoleucyl-tRNA synthetase, editing domain"/>
    <property type="match status" value="1"/>
</dbReference>
<protein>
    <recommendedName>
        <fullName evidence="2">valine--tRNA ligase</fullName>
        <ecNumber evidence="2">6.1.1.9</ecNumber>
    </recommendedName>
    <alternativeName>
        <fullName evidence="8">Valyl-tRNA synthetase</fullName>
    </alternativeName>
</protein>
<dbReference type="EC" id="6.1.1.9" evidence="2"/>
<dbReference type="SUPFAM" id="SSF52374">
    <property type="entry name" value="Nucleotidylyl transferase"/>
    <property type="match status" value="1"/>
</dbReference>
<dbReference type="PANTHER" id="PTHR11946:SF109">
    <property type="entry name" value="VALINE--TRNA LIGASE"/>
    <property type="match status" value="1"/>
</dbReference>
<gene>
    <name evidence="11" type="ORF">KUTeg_021755</name>
</gene>
<keyword evidence="12" id="KW-1185">Reference proteome</keyword>
<organism evidence="11 12">
    <name type="scientific">Tegillarca granosa</name>
    <name type="common">Malaysian cockle</name>
    <name type="synonym">Anadara granosa</name>
    <dbReference type="NCBI Taxonomy" id="220873"/>
    <lineage>
        <taxon>Eukaryota</taxon>
        <taxon>Metazoa</taxon>
        <taxon>Spiralia</taxon>
        <taxon>Lophotrochozoa</taxon>
        <taxon>Mollusca</taxon>
        <taxon>Bivalvia</taxon>
        <taxon>Autobranchia</taxon>
        <taxon>Pteriomorphia</taxon>
        <taxon>Arcoida</taxon>
        <taxon>Arcoidea</taxon>
        <taxon>Arcidae</taxon>
        <taxon>Tegillarca</taxon>
    </lineage>
</organism>
<accession>A0ABQ9E8X0</accession>
<comment type="caution">
    <text evidence="11">The sequence shown here is derived from an EMBL/GenBank/DDBJ whole genome shotgun (WGS) entry which is preliminary data.</text>
</comment>
<dbReference type="InterPro" id="IPR002300">
    <property type="entry name" value="aa-tRNA-synth_Ia"/>
</dbReference>
<dbReference type="Gene3D" id="3.40.50.620">
    <property type="entry name" value="HUPs"/>
    <property type="match status" value="3"/>
</dbReference>
<evidence type="ECO:0000256" key="7">
    <source>
        <dbReference type="ARBA" id="ARBA00023146"/>
    </source>
</evidence>
<comment type="similarity">
    <text evidence="1">Belongs to the class-I aminoacyl-tRNA synthetase family.</text>
</comment>
<keyword evidence="6" id="KW-0648">Protein biosynthesis</keyword>
<sequence>MITLQVKNTKDKLKDPLPKNSRGSWFNPRFVEINDDKNVTKNYGSITYEIPTVPGDKKGVVRADKKNRMHGLETLWIPGSDHAGIATQVVVEKKIWQEQKKSRHDLGREKKGDTIYRQMKRLGSSLDWTRTHFTMDETLLDLSKAVVEAFIRLHDAGVIYRSNRLVNWCCNLKSAISDIEVDNVSIPGNTKLHVPGYDKEVEFGKLYSFAYPVHGTDDVMIVSTTRPETMLGDSAVAVHPKDSRYTHLHGNQVWHPIENKLMPIVCDEFVDQNFGTGAVKITPDHDYNDFDVGARHKLDSVTVIDDSGHMMNVTEEFCGMKRFDARMSIIDKLKDLGLYRGSSYQGCNRTPSDGSVAIKNEELTIQPHYYSKLWIERMEEIRDWCISRQLWWGHRIPAYYASVSGQSSNGVWLAARNETEALQKASEVLSTPSDQLHIKQDEDVLDTWFSSGLIPFSVLGWPNKVLLHGLLRDAHGRKMSKSLGNVIDPIDVIHGCSLQTLHDQLKKGNLDLKELEIAEEGQKKDFPNGIPECGADALRFSLCSLNFKGTNKPHLLTFMLNDFDDKVPYRNESLDQQMDQVNSICSKILSVSGSYGIKWHSLPVYLKPMDSSSEELLRQKSFIEAISILSRAKSINILSNQEDCPAGCLTEGLIDTVITKNT</sequence>
<evidence type="ECO:0000256" key="3">
    <source>
        <dbReference type="ARBA" id="ARBA00022598"/>
    </source>
</evidence>
<evidence type="ECO:0000256" key="9">
    <source>
        <dbReference type="SAM" id="MobiDB-lite"/>
    </source>
</evidence>
<feature type="compositionally biased region" description="Basic and acidic residues" evidence="9">
    <location>
        <begin position="8"/>
        <end position="17"/>
    </location>
</feature>
<dbReference type="InterPro" id="IPR009008">
    <property type="entry name" value="Val/Leu/Ile-tRNA-synth_edit"/>
</dbReference>